<dbReference type="STRING" id="582675.SAMN05192565_11451"/>
<reference evidence="2" key="1">
    <citation type="submission" date="2016-10" db="EMBL/GenBank/DDBJ databases">
        <authorList>
            <person name="Varghese N."/>
            <person name="Submissions S."/>
        </authorList>
    </citation>
    <scope>NUCLEOTIDE SEQUENCE [LARGE SCALE GENOMIC DNA]</scope>
    <source>
        <strain evidence="2">Gh-105</strain>
    </source>
</reference>
<dbReference type="Pfam" id="PF06676">
    <property type="entry name" value="DUF1178"/>
    <property type="match status" value="1"/>
</dbReference>
<dbReference type="PIRSF" id="PIRSF032131">
    <property type="entry name" value="UCP032131"/>
    <property type="match status" value="1"/>
</dbReference>
<protein>
    <submittedName>
        <fullName evidence="1">Uncharacterized protein</fullName>
    </submittedName>
</protein>
<sequence>MIRYTLVCDGGHDFESWFPSSESYDDQAARGLVACPLCGSSRVTKGMMAPAVARTDRGGARPLGVEAPGGEASETLPVVAPQPMPLLSEPEQRIRALMRAVREHVIRTADDVGTAFPEEARRMHYGETPVRPIYGEATRDEAEALVEEGIEVAPLPPAADDRH</sequence>
<gene>
    <name evidence="1" type="ORF">SAMN05192565_11451</name>
</gene>
<dbReference type="RefSeq" id="WP_091972542.1">
    <property type="nucleotide sequence ID" value="NZ_FOPM01000014.1"/>
</dbReference>
<name>A0A1I2VE99_9HYPH</name>
<dbReference type="AlphaFoldDB" id="A0A1I2VE99"/>
<keyword evidence="2" id="KW-1185">Reference proteome</keyword>
<dbReference type="InterPro" id="IPR009562">
    <property type="entry name" value="DUF1178"/>
</dbReference>
<dbReference type="Proteomes" id="UP000199229">
    <property type="component" value="Unassembled WGS sequence"/>
</dbReference>
<dbReference type="OrthoDB" id="9799894at2"/>
<organism evidence="1 2">
    <name type="scientific">Methylobacterium gossipiicola</name>
    <dbReference type="NCBI Taxonomy" id="582675"/>
    <lineage>
        <taxon>Bacteria</taxon>
        <taxon>Pseudomonadati</taxon>
        <taxon>Pseudomonadota</taxon>
        <taxon>Alphaproteobacteria</taxon>
        <taxon>Hyphomicrobiales</taxon>
        <taxon>Methylobacteriaceae</taxon>
        <taxon>Methylobacterium</taxon>
    </lineage>
</organism>
<dbReference type="EMBL" id="FOPM01000014">
    <property type="protein sequence ID" value="SFG86789.1"/>
    <property type="molecule type" value="Genomic_DNA"/>
</dbReference>
<evidence type="ECO:0000313" key="1">
    <source>
        <dbReference type="EMBL" id="SFG86789.1"/>
    </source>
</evidence>
<evidence type="ECO:0000313" key="2">
    <source>
        <dbReference type="Proteomes" id="UP000199229"/>
    </source>
</evidence>
<proteinExistence type="predicted"/>
<accession>A0A1I2VE99</accession>